<evidence type="ECO:0000256" key="1">
    <source>
        <dbReference type="SAM" id="MobiDB-lite"/>
    </source>
</evidence>
<keyword evidence="3" id="KW-1185">Reference proteome</keyword>
<reference evidence="2 3" key="1">
    <citation type="submission" date="2018-03" db="EMBL/GenBank/DDBJ databases">
        <title>Genomic Encyclopedia of Archaeal and Bacterial Type Strains, Phase II (KMG-II): from individual species to whole genera.</title>
        <authorList>
            <person name="Goeker M."/>
        </authorList>
    </citation>
    <scope>NUCLEOTIDE SEQUENCE [LARGE SCALE GENOMIC DNA]</scope>
    <source>
        <strain evidence="2 3">DSM 19711</strain>
    </source>
</reference>
<evidence type="ECO:0000313" key="2">
    <source>
        <dbReference type="EMBL" id="PRY08419.1"/>
    </source>
</evidence>
<comment type="caution">
    <text evidence="2">The sequence shown here is derived from an EMBL/GenBank/DDBJ whole genome shotgun (WGS) entry which is preliminary data.</text>
</comment>
<evidence type="ECO:0000313" key="3">
    <source>
        <dbReference type="Proteomes" id="UP000238083"/>
    </source>
</evidence>
<gene>
    <name evidence="2" type="ORF">CLV37_12414</name>
</gene>
<name>A0A2T0QTM8_9ACTN</name>
<sequence>MSESPNPLAALEATSGRRSPLPRHPRKEVTYPKVEPVEQAAGQAEDQGVEQAAEPTPAPPTRARRQERTVPQPVVRDTLKATQLYLDADAADFLFDCTSAGMLMRTRAVTQSAVMRYALEYLSAHRTPQQVAETIVSGETRAARPAGRPRA</sequence>
<proteinExistence type="predicted"/>
<dbReference type="AlphaFoldDB" id="A0A2T0QTM8"/>
<feature type="region of interest" description="Disordered" evidence="1">
    <location>
        <begin position="1"/>
        <end position="71"/>
    </location>
</feature>
<dbReference type="Proteomes" id="UP000238083">
    <property type="component" value="Unassembled WGS sequence"/>
</dbReference>
<organism evidence="2 3">
    <name type="scientific">Kineococcus rhizosphaerae</name>
    <dbReference type="NCBI Taxonomy" id="559628"/>
    <lineage>
        <taxon>Bacteria</taxon>
        <taxon>Bacillati</taxon>
        <taxon>Actinomycetota</taxon>
        <taxon>Actinomycetes</taxon>
        <taxon>Kineosporiales</taxon>
        <taxon>Kineosporiaceae</taxon>
        <taxon>Kineococcus</taxon>
    </lineage>
</organism>
<dbReference type="EMBL" id="PVZF01000024">
    <property type="protein sequence ID" value="PRY08419.1"/>
    <property type="molecule type" value="Genomic_DNA"/>
</dbReference>
<dbReference type="RefSeq" id="WP_106215591.1">
    <property type="nucleotide sequence ID" value="NZ_PVZF01000024.1"/>
</dbReference>
<protein>
    <submittedName>
        <fullName evidence="2">Uncharacterized protein</fullName>
    </submittedName>
</protein>
<accession>A0A2T0QTM8</accession>